<gene>
    <name evidence="1" type="ORF">GCM10011400_72450</name>
</gene>
<proteinExistence type="predicted"/>
<keyword evidence="2" id="KW-1185">Reference proteome</keyword>
<reference evidence="2" key="1">
    <citation type="journal article" date="2019" name="Int. J. Syst. Evol. Microbiol.">
        <title>The Global Catalogue of Microorganisms (GCM) 10K type strain sequencing project: providing services to taxonomists for standard genome sequencing and annotation.</title>
        <authorList>
            <consortium name="The Broad Institute Genomics Platform"/>
            <consortium name="The Broad Institute Genome Sequencing Center for Infectious Disease"/>
            <person name="Wu L."/>
            <person name="Ma J."/>
        </authorList>
    </citation>
    <scope>NUCLEOTIDE SEQUENCE [LARGE SCALE GENOMIC DNA]</scope>
    <source>
        <strain evidence="2">CGMCC 1.15103</strain>
    </source>
</reference>
<sequence>MTAPQKLYGVTLKPQARAPRKLIEVPDPEARPDLLEAVRRAVAENREAGERRSRE</sequence>
<evidence type="ECO:0000313" key="2">
    <source>
        <dbReference type="Proteomes" id="UP000602004"/>
    </source>
</evidence>
<evidence type="ECO:0000313" key="1">
    <source>
        <dbReference type="EMBL" id="GGC73805.1"/>
    </source>
</evidence>
<organism evidence="1 2">
    <name type="scientific">Paraburkholderia caffeinilytica</name>
    <dbReference type="NCBI Taxonomy" id="1761016"/>
    <lineage>
        <taxon>Bacteria</taxon>
        <taxon>Pseudomonadati</taxon>
        <taxon>Pseudomonadota</taxon>
        <taxon>Betaproteobacteria</taxon>
        <taxon>Burkholderiales</taxon>
        <taxon>Burkholderiaceae</taxon>
        <taxon>Paraburkholderia</taxon>
    </lineage>
</organism>
<dbReference type="Proteomes" id="UP000602004">
    <property type="component" value="Unassembled WGS sequence"/>
</dbReference>
<protein>
    <submittedName>
        <fullName evidence="1">Uncharacterized protein</fullName>
    </submittedName>
</protein>
<dbReference type="EMBL" id="BMHL01000029">
    <property type="protein sequence ID" value="GGC73805.1"/>
    <property type="molecule type" value="Genomic_DNA"/>
</dbReference>
<name>A0ABQ1NDZ2_9BURK</name>
<comment type="caution">
    <text evidence="1">The sequence shown here is derived from an EMBL/GenBank/DDBJ whole genome shotgun (WGS) entry which is preliminary data.</text>
</comment>
<accession>A0ABQ1NDZ2</accession>